<dbReference type="GO" id="GO:0008203">
    <property type="term" value="P:cholesterol metabolic process"/>
    <property type="evidence" value="ECO:0007669"/>
    <property type="project" value="InterPro"/>
</dbReference>
<dbReference type="InterPro" id="IPR036922">
    <property type="entry name" value="Rieske_2Fe-2S_sf"/>
</dbReference>
<gene>
    <name evidence="18" type="ORF">FHS75_001824</name>
</gene>
<dbReference type="GO" id="GO:0170056">
    <property type="term" value="F:cholesterol 7-desaturase [NAD(P)H] activity"/>
    <property type="evidence" value="ECO:0007669"/>
    <property type="project" value="UniProtKB-EC"/>
</dbReference>
<dbReference type="EC" id="1.14.19.21" evidence="14"/>
<dbReference type="CDD" id="cd03469">
    <property type="entry name" value="Rieske_RO_Alpha_N"/>
    <property type="match status" value="1"/>
</dbReference>
<evidence type="ECO:0000313" key="18">
    <source>
        <dbReference type="EMBL" id="NYH95505.1"/>
    </source>
</evidence>
<keyword evidence="19" id="KW-1185">Reference proteome</keyword>
<keyword evidence="18" id="KW-0223">Dioxygenase</keyword>
<comment type="pathway">
    <text evidence="3">Hormone biosynthesis.</text>
</comment>
<evidence type="ECO:0000256" key="8">
    <source>
        <dbReference type="ARBA" id="ARBA00023002"/>
    </source>
</evidence>
<keyword evidence="9" id="KW-0408">Iron</keyword>
<keyword evidence="4" id="KW-0812">Transmembrane</keyword>
<evidence type="ECO:0000256" key="1">
    <source>
        <dbReference type="ARBA" id="ARBA00001962"/>
    </source>
</evidence>
<evidence type="ECO:0000313" key="19">
    <source>
        <dbReference type="Proteomes" id="UP000522081"/>
    </source>
</evidence>
<comment type="pathway">
    <text evidence="12">Steroid hormone biosynthesis; dafachronic acid biosynthesis.</text>
</comment>
<evidence type="ECO:0000256" key="11">
    <source>
        <dbReference type="ARBA" id="ARBA00023136"/>
    </source>
</evidence>
<evidence type="ECO:0000259" key="17">
    <source>
        <dbReference type="PROSITE" id="PS51296"/>
    </source>
</evidence>
<feature type="domain" description="Rieske" evidence="17">
    <location>
        <begin position="19"/>
        <end position="121"/>
    </location>
</feature>
<keyword evidence="11" id="KW-0472">Membrane</keyword>
<evidence type="ECO:0000256" key="16">
    <source>
        <dbReference type="ARBA" id="ARBA00049548"/>
    </source>
</evidence>
<evidence type="ECO:0000256" key="9">
    <source>
        <dbReference type="ARBA" id="ARBA00023004"/>
    </source>
</evidence>
<dbReference type="InterPro" id="IPR050584">
    <property type="entry name" value="Cholesterol_7-desaturase"/>
</dbReference>
<dbReference type="GO" id="GO:0051213">
    <property type="term" value="F:dioxygenase activity"/>
    <property type="evidence" value="ECO:0007669"/>
    <property type="project" value="UniProtKB-KW"/>
</dbReference>
<keyword evidence="10" id="KW-0411">Iron-sulfur</keyword>
<dbReference type="Pfam" id="PF00355">
    <property type="entry name" value="Rieske"/>
    <property type="match status" value="1"/>
</dbReference>
<dbReference type="EMBL" id="JACBZF010000002">
    <property type="protein sequence ID" value="NYH95505.1"/>
    <property type="molecule type" value="Genomic_DNA"/>
</dbReference>
<evidence type="ECO:0000256" key="3">
    <source>
        <dbReference type="ARBA" id="ARBA00004972"/>
    </source>
</evidence>
<dbReference type="InterPro" id="IPR017941">
    <property type="entry name" value="Rieske_2Fe-2S"/>
</dbReference>
<dbReference type="SUPFAM" id="SSF55961">
    <property type="entry name" value="Bet v1-like"/>
    <property type="match status" value="1"/>
</dbReference>
<dbReference type="PANTHER" id="PTHR21266">
    <property type="entry name" value="IRON-SULFUR DOMAIN CONTAINING PROTEIN"/>
    <property type="match status" value="1"/>
</dbReference>
<dbReference type="InterPro" id="IPR045605">
    <property type="entry name" value="KshA-like_C"/>
</dbReference>
<dbReference type="PROSITE" id="PS51296">
    <property type="entry name" value="RIESKE"/>
    <property type="match status" value="1"/>
</dbReference>
<dbReference type="AlphaFoldDB" id="A0A7Y9XY54"/>
<comment type="cofactor">
    <cofactor evidence="1">
        <name>Fe cation</name>
        <dbReference type="ChEBI" id="CHEBI:24875"/>
    </cofactor>
</comment>
<reference evidence="18 19" key="1">
    <citation type="submission" date="2020-07" db="EMBL/GenBank/DDBJ databases">
        <title>Genomic Encyclopedia of Type Strains, Phase IV (KMG-IV): sequencing the most valuable type-strain genomes for metagenomic binning, comparative biology and taxonomic classification.</title>
        <authorList>
            <person name="Goeker M."/>
        </authorList>
    </citation>
    <scope>NUCLEOTIDE SEQUENCE [LARGE SCALE GENOMIC DNA]</scope>
    <source>
        <strain evidence="18 19">DSM 29043</strain>
    </source>
</reference>
<dbReference type="Pfam" id="PF19298">
    <property type="entry name" value="KshA_C"/>
    <property type="match status" value="1"/>
</dbReference>
<sequence>MPLADQTDGFPHEGFPSGWYQIAWAAELEVGDVRPLHYFGRDLVLYRGSNGYHLLDAFCPHMGAHLGHGGKVSGESIVCPYHGWRWGPDGVNKLVPLEKKATDRCTIRAWETVTANQIVWMWFDELGRPPLFDPPVDLPGVAERKRYDLFPNCTKSWRNVRTRPQYIPENNVDIEHLRWIHGAKGPIETTRLEEEGYKLHIANTIVYGYGKQSTRLTPDGPIEVEVAAELWGLGFQYTIFPAPDHAISIQAQTPVDDDHCDMFQSVLVLGEEGFDPAAAPTGLAAVRVREQLVQIERDIPIWENMRYLANPSLSPGESEVLGRVRQWAERFYPTSA</sequence>
<comment type="similarity">
    <text evidence="13">Belongs to the cholesterol 7-desaturase family.</text>
</comment>
<dbReference type="GO" id="GO:0046872">
    <property type="term" value="F:metal ion binding"/>
    <property type="evidence" value="ECO:0007669"/>
    <property type="project" value="UniProtKB-KW"/>
</dbReference>
<dbReference type="Gene3D" id="2.102.10.10">
    <property type="entry name" value="Rieske [2Fe-2S] iron-sulphur domain"/>
    <property type="match status" value="1"/>
</dbReference>
<evidence type="ECO:0000256" key="4">
    <source>
        <dbReference type="ARBA" id="ARBA00022692"/>
    </source>
</evidence>
<keyword evidence="6" id="KW-0479">Metal-binding</keyword>
<keyword evidence="5" id="KW-0001">2Fe-2S</keyword>
<comment type="catalytic activity">
    <reaction evidence="16">
        <text>cholesterol + NADPH + O2 + H(+) = 7-dehydrocholesterol + NADP(+) + 2 H2O</text>
        <dbReference type="Rhea" id="RHEA:45024"/>
        <dbReference type="ChEBI" id="CHEBI:15377"/>
        <dbReference type="ChEBI" id="CHEBI:15378"/>
        <dbReference type="ChEBI" id="CHEBI:15379"/>
        <dbReference type="ChEBI" id="CHEBI:16113"/>
        <dbReference type="ChEBI" id="CHEBI:17759"/>
        <dbReference type="ChEBI" id="CHEBI:57783"/>
        <dbReference type="ChEBI" id="CHEBI:58349"/>
        <dbReference type="EC" id="1.14.19.21"/>
    </reaction>
    <physiologicalReaction direction="left-to-right" evidence="16">
        <dbReference type="Rhea" id="RHEA:45025"/>
    </physiologicalReaction>
</comment>
<dbReference type="GO" id="GO:0005737">
    <property type="term" value="C:cytoplasm"/>
    <property type="evidence" value="ECO:0007669"/>
    <property type="project" value="TreeGrafter"/>
</dbReference>
<evidence type="ECO:0000256" key="15">
    <source>
        <dbReference type="ARBA" id="ARBA00047853"/>
    </source>
</evidence>
<proteinExistence type="inferred from homology"/>
<keyword evidence="7" id="KW-1133">Transmembrane helix</keyword>
<dbReference type="SUPFAM" id="SSF50022">
    <property type="entry name" value="ISP domain"/>
    <property type="match status" value="1"/>
</dbReference>
<organism evidence="18 19">
    <name type="scientific">Novosphingobium marinum</name>
    <dbReference type="NCBI Taxonomy" id="1514948"/>
    <lineage>
        <taxon>Bacteria</taxon>
        <taxon>Pseudomonadati</taxon>
        <taxon>Pseudomonadota</taxon>
        <taxon>Alphaproteobacteria</taxon>
        <taxon>Sphingomonadales</taxon>
        <taxon>Sphingomonadaceae</taxon>
        <taxon>Novosphingobium</taxon>
    </lineage>
</organism>
<dbReference type="Proteomes" id="UP000522081">
    <property type="component" value="Unassembled WGS sequence"/>
</dbReference>
<evidence type="ECO:0000256" key="10">
    <source>
        <dbReference type="ARBA" id="ARBA00023014"/>
    </source>
</evidence>
<comment type="catalytic activity">
    <reaction evidence="15">
        <text>cholesterol + NADH + O2 + H(+) = 7-dehydrocholesterol + NAD(+) + 2 H2O</text>
        <dbReference type="Rhea" id="RHEA:51644"/>
        <dbReference type="ChEBI" id="CHEBI:15377"/>
        <dbReference type="ChEBI" id="CHEBI:15378"/>
        <dbReference type="ChEBI" id="CHEBI:15379"/>
        <dbReference type="ChEBI" id="CHEBI:16113"/>
        <dbReference type="ChEBI" id="CHEBI:17759"/>
        <dbReference type="ChEBI" id="CHEBI:57540"/>
        <dbReference type="ChEBI" id="CHEBI:57945"/>
        <dbReference type="EC" id="1.14.19.21"/>
    </reaction>
    <physiologicalReaction direction="left-to-right" evidence="15">
        <dbReference type="Rhea" id="RHEA:51645"/>
    </physiologicalReaction>
</comment>
<evidence type="ECO:0000256" key="13">
    <source>
        <dbReference type="ARBA" id="ARBA00025729"/>
    </source>
</evidence>
<dbReference type="RefSeq" id="WP_179407346.1">
    <property type="nucleotide sequence ID" value="NZ_BMGF01000002.1"/>
</dbReference>
<protein>
    <recommendedName>
        <fullName evidence="14">cholesterol 7-desaturase</fullName>
        <ecNumber evidence="14">1.14.19.21</ecNumber>
    </recommendedName>
</protein>
<comment type="subcellular location">
    <subcellularLocation>
        <location evidence="2">Membrane</location>
    </subcellularLocation>
</comment>
<evidence type="ECO:0000256" key="6">
    <source>
        <dbReference type="ARBA" id="ARBA00022723"/>
    </source>
</evidence>
<evidence type="ECO:0000256" key="2">
    <source>
        <dbReference type="ARBA" id="ARBA00004370"/>
    </source>
</evidence>
<evidence type="ECO:0000256" key="7">
    <source>
        <dbReference type="ARBA" id="ARBA00022989"/>
    </source>
</evidence>
<dbReference type="Gene3D" id="3.90.380.10">
    <property type="entry name" value="Naphthalene 1,2-dioxygenase Alpha Subunit, Chain A, domain 1"/>
    <property type="match status" value="1"/>
</dbReference>
<evidence type="ECO:0000256" key="5">
    <source>
        <dbReference type="ARBA" id="ARBA00022714"/>
    </source>
</evidence>
<dbReference type="PANTHER" id="PTHR21266:SF32">
    <property type="entry name" value="CHOLESTEROL 7-DESATURASE NVD"/>
    <property type="match status" value="1"/>
</dbReference>
<comment type="caution">
    <text evidence="18">The sequence shown here is derived from an EMBL/GenBank/DDBJ whole genome shotgun (WGS) entry which is preliminary data.</text>
</comment>
<dbReference type="GO" id="GO:0016020">
    <property type="term" value="C:membrane"/>
    <property type="evidence" value="ECO:0007669"/>
    <property type="project" value="UniProtKB-SubCell"/>
</dbReference>
<accession>A0A7Y9XY54</accession>
<evidence type="ECO:0000256" key="14">
    <source>
        <dbReference type="ARBA" id="ARBA00026095"/>
    </source>
</evidence>
<dbReference type="GO" id="GO:0051537">
    <property type="term" value="F:2 iron, 2 sulfur cluster binding"/>
    <property type="evidence" value="ECO:0007669"/>
    <property type="project" value="UniProtKB-KW"/>
</dbReference>
<keyword evidence="8" id="KW-0560">Oxidoreductase</keyword>
<name>A0A7Y9XY54_9SPHN</name>
<evidence type="ECO:0000256" key="12">
    <source>
        <dbReference type="ARBA" id="ARBA00025712"/>
    </source>
</evidence>